<gene>
    <name evidence="2" type="ORF">I6H88_02305</name>
</gene>
<dbReference type="KEGG" id="egm:AYC65_12450"/>
<dbReference type="OrthoDB" id="1098954at2"/>
<keyword evidence="1" id="KW-0472">Membrane</keyword>
<keyword evidence="3" id="KW-1185">Reference proteome</keyword>
<dbReference type="RefSeq" id="WP_034866849.1">
    <property type="nucleotide sequence ID" value="NZ_CP067018.1"/>
</dbReference>
<accession>A0A7T7ZYS7</accession>
<organism evidence="2 3">
    <name type="scientific">Elizabethkingia bruuniana</name>
    <dbReference type="NCBI Taxonomy" id="1756149"/>
    <lineage>
        <taxon>Bacteria</taxon>
        <taxon>Pseudomonadati</taxon>
        <taxon>Bacteroidota</taxon>
        <taxon>Flavobacteriia</taxon>
        <taxon>Flavobacteriales</taxon>
        <taxon>Weeksellaceae</taxon>
        <taxon>Elizabethkingia</taxon>
    </lineage>
</organism>
<dbReference type="AlphaFoldDB" id="A0A7T7ZYS7"/>
<evidence type="ECO:0000256" key="1">
    <source>
        <dbReference type="SAM" id="Phobius"/>
    </source>
</evidence>
<sequence length="148" mass="16606">MKTQIRYPFVFAVLCFWLGLMLSISFLETPLKFQVPGMTLPVALELGKLMFGVSTNIQLLLAGAVILNFLLVKRYLTAGIIISYILLVILLLLEKFWMLPILNARADMLASGKAVQPTSLHDYFIYAEVGKLILIVGGIFLQLKMIKK</sequence>
<feature type="transmembrane region" description="Helical" evidence="1">
    <location>
        <begin position="123"/>
        <end position="143"/>
    </location>
</feature>
<keyword evidence="1" id="KW-1133">Transmembrane helix</keyword>
<proteinExistence type="predicted"/>
<keyword evidence="1" id="KW-0812">Transmembrane</keyword>
<evidence type="ECO:0000313" key="3">
    <source>
        <dbReference type="Proteomes" id="UP000595426"/>
    </source>
</evidence>
<name>A0A7T7ZYS7_9FLAO</name>
<dbReference type="Proteomes" id="UP000595426">
    <property type="component" value="Chromosome"/>
</dbReference>
<reference evidence="2 3" key="1">
    <citation type="submission" date="2020-12" db="EMBL/GenBank/DDBJ databases">
        <title>FDA dAtabase for Regulatory Grade micrObial Sequences (FDA-ARGOS): Supporting development and validation of Infectious Disease Dx tests.</title>
        <authorList>
            <person name="Kerrigan L."/>
            <person name="Long C."/>
            <person name="Tallon L."/>
            <person name="Sadzewicz L."/>
            <person name="Zhao X."/>
            <person name="Boylan J."/>
            <person name="Ott S."/>
            <person name="Bowen H."/>
            <person name="Vavikolanu K."/>
            <person name="Mehta A."/>
            <person name="Aluvathingal J."/>
            <person name="Nadendla S."/>
            <person name="Yan Y."/>
            <person name="Sichtig H."/>
        </authorList>
    </citation>
    <scope>NUCLEOTIDE SEQUENCE [LARGE SCALE GENOMIC DNA]</scope>
    <source>
        <strain evidence="2 3">FDAARGOS_1031</strain>
    </source>
</reference>
<dbReference type="EMBL" id="CP067018">
    <property type="protein sequence ID" value="QQN59439.1"/>
    <property type="molecule type" value="Genomic_DNA"/>
</dbReference>
<evidence type="ECO:0008006" key="4">
    <source>
        <dbReference type="Google" id="ProtNLM"/>
    </source>
</evidence>
<evidence type="ECO:0000313" key="2">
    <source>
        <dbReference type="EMBL" id="QQN59439.1"/>
    </source>
</evidence>
<feature type="transmembrane region" description="Helical" evidence="1">
    <location>
        <begin position="7"/>
        <end position="27"/>
    </location>
</feature>
<feature type="transmembrane region" description="Helical" evidence="1">
    <location>
        <begin position="75"/>
        <end position="93"/>
    </location>
</feature>
<protein>
    <recommendedName>
        <fullName evidence="4">DUF4149 domain-containing protein</fullName>
    </recommendedName>
</protein>
<feature type="transmembrane region" description="Helical" evidence="1">
    <location>
        <begin position="47"/>
        <end position="70"/>
    </location>
</feature>